<gene>
    <name evidence="2" type="ORF">GTA08_BOTSDO13594</name>
</gene>
<name>A0A8H4J135_9PEZI</name>
<feature type="compositionally biased region" description="Low complexity" evidence="1">
    <location>
        <begin position="116"/>
        <end position="130"/>
    </location>
</feature>
<accession>A0A8H4J135</accession>
<organism evidence="2 3">
    <name type="scientific">Botryosphaeria dothidea</name>
    <dbReference type="NCBI Taxonomy" id="55169"/>
    <lineage>
        <taxon>Eukaryota</taxon>
        <taxon>Fungi</taxon>
        <taxon>Dikarya</taxon>
        <taxon>Ascomycota</taxon>
        <taxon>Pezizomycotina</taxon>
        <taxon>Dothideomycetes</taxon>
        <taxon>Dothideomycetes incertae sedis</taxon>
        <taxon>Botryosphaeriales</taxon>
        <taxon>Botryosphaeriaceae</taxon>
        <taxon>Botryosphaeria</taxon>
    </lineage>
</organism>
<proteinExistence type="predicted"/>
<feature type="compositionally biased region" description="Basic and acidic residues" evidence="1">
    <location>
        <begin position="23"/>
        <end position="32"/>
    </location>
</feature>
<evidence type="ECO:0000313" key="3">
    <source>
        <dbReference type="Proteomes" id="UP000572817"/>
    </source>
</evidence>
<comment type="caution">
    <text evidence="2">The sequence shown here is derived from an EMBL/GenBank/DDBJ whole genome shotgun (WGS) entry which is preliminary data.</text>
</comment>
<feature type="compositionally biased region" description="Polar residues" evidence="1">
    <location>
        <begin position="93"/>
        <end position="108"/>
    </location>
</feature>
<dbReference type="Proteomes" id="UP000572817">
    <property type="component" value="Unassembled WGS sequence"/>
</dbReference>
<feature type="compositionally biased region" description="Polar residues" evidence="1">
    <location>
        <begin position="33"/>
        <end position="43"/>
    </location>
</feature>
<feature type="region of interest" description="Disordered" evidence="1">
    <location>
        <begin position="1"/>
        <end position="54"/>
    </location>
</feature>
<protein>
    <submittedName>
        <fullName evidence="2">Uncharacterized protein</fullName>
    </submittedName>
</protein>
<feature type="compositionally biased region" description="Basic and acidic residues" evidence="1">
    <location>
        <begin position="308"/>
        <end position="318"/>
    </location>
</feature>
<feature type="compositionally biased region" description="Low complexity" evidence="1">
    <location>
        <begin position="225"/>
        <end position="234"/>
    </location>
</feature>
<feature type="region of interest" description="Disordered" evidence="1">
    <location>
        <begin position="66"/>
        <end position="144"/>
    </location>
</feature>
<dbReference type="EMBL" id="WWBZ02000012">
    <property type="protein sequence ID" value="KAF4310844.1"/>
    <property type="molecule type" value="Genomic_DNA"/>
</dbReference>
<feature type="compositionally biased region" description="Pro residues" evidence="1">
    <location>
        <begin position="251"/>
        <end position="262"/>
    </location>
</feature>
<keyword evidence="3" id="KW-1185">Reference proteome</keyword>
<reference evidence="2" key="1">
    <citation type="submission" date="2020-04" db="EMBL/GenBank/DDBJ databases">
        <title>Genome Assembly and Annotation of Botryosphaeria dothidea sdau 11-99, a Latent Pathogen of Apple Fruit Ring Rot in China.</title>
        <authorList>
            <person name="Yu C."/>
            <person name="Diao Y."/>
            <person name="Lu Q."/>
            <person name="Zhao J."/>
            <person name="Cui S."/>
            <person name="Peng C."/>
            <person name="He B."/>
            <person name="Liu H."/>
        </authorList>
    </citation>
    <scope>NUCLEOTIDE SEQUENCE [LARGE SCALE GENOMIC DNA]</scope>
    <source>
        <strain evidence="2">Sdau11-99</strain>
    </source>
</reference>
<sequence>MSPAGELDILPESGDVDSPTSYDDNHDGDSTSKLDLNAQTNGLSPKGPSGTISSVARSSGLVFINYTTDNESQAHNTTNPPTRSVDSADNHTPHQQRSHSPQTSAHNSPHQRPRSRSSSTRDLSGSTLGSAREHCPLASARSTTSSIDSAFSTLRAGTHTANGSPFPVLTPADPAAPLPYTPRCPTCGSSSTRRSYAYDPLNTSTSSIPSSRLTPHRPAPPPPTSTTTTPSLASAGGPHHRHRANALAVTPAPPFRLQPPPVARRRAPPASRPPLFRTNTSPVAAAEPVAESLDVRAEAWRGGGRRRSQSDVRHDRSRSPLQQQGAGTAGTPPRTPRLRPRRAEERGCEGRGSGGEWDEFEGLVEALREAYGGEDRGGRRVIREVLEGMMEGKRRELGAGGISIVGGTG</sequence>
<evidence type="ECO:0000313" key="2">
    <source>
        <dbReference type="EMBL" id="KAF4310844.1"/>
    </source>
</evidence>
<feature type="compositionally biased region" description="Polar residues" evidence="1">
    <location>
        <begin position="66"/>
        <end position="85"/>
    </location>
</feature>
<dbReference type="AlphaFoldDB" id="A0A8H4J135"/>
<feature type="compositionally biased region" description="Polar residues" evidence="1">
    <location>
        <begin position="201"/>
        <end position="210"/>
    </location>
</feature>
<evidence type="ECO:0000256" key="1">
    <source>
        <dbReference type="SAM" id="MobiDB-lite"/>
    </source>
</evidence>
<feature type="region of interest" description="Disordered" evidence="1">
    <location>
        <begin position="186"/>
        <end position="354"/>
    </location>
</feature>